<dbReference type="CDD" id="cd04623">
    <property type="entry name" value="CBS_pair_bac_euk"/>
    <property type="match status" value="1"/>
</dbReference>
<reference evidence="4" key="1">
    <citation type="submission" date="2023-02" db="EMBL/GenBank/DDBJ databases">
        <title>Genome sequence of Hyphococcus flavus.</title>
        <authorList>
            <person name="Rong J.-C."/>
            <person name="Zhao Q."/>
            <person name="Yi M."/>
            <person name="Wu J.-Y."/>
        </authorList>
    </citation>
    <scope>NUCLEOTIDE SEQUENCE</scope>
    <source>
        <strain evidence="4">MCCC 1K03223</strain>
    </source>
</reference>
<dbReference type="AlphaFoldDB" id="A0AAE9ZJF5"/>
<accession>A0AAE9ZJF5</accession>
<dbReference type="SUPFAM" id="SSF54631">
    <property type="entry name" value="CBS-domain pair"/>
    <property type="match status" value="1"/>
</dbReference>
<protein>
    <submittedName>
        <fullName evidence="4">CBS domain-containing protein</fullName>
    </submittedName>
</protein>
<keyword evidence="5" id="KW-1185">Reference proteome</keyword>
<dbReference type="InterPro" id="IPR046342">
    <property type="entry name" value="CBS_dom_sf"/>
</dbReference>
<evidence type="ECO:0000256" key="2">
    <source>
        <dbReference type="PROSITE-ProRule" id="PRU00703"/>
    </source>
</evidence>
<feature type="domain" description="CBS" evidence="3">
    <location>
        <begin position="8"/>
        <end position="68"/>
    </location>
</feature>
<dbReference type="InterPro" id="IPR051257">
    <property type="entry name" value="Diverse_CBS-Domain"/>
</dbReference>
<name>A0AAE9ZJF5_9PROT</name>
<feature type="domain" description="CBS" evidence="3">
    <location>
        <begin position="76"/>
        <end position="132"/>
    </location>
</feature>
<dbReference type="PANTHER" id="PTHR43080:SF2">
    <property type="entry name" value="CBS DOMAIN-CONTAINING PROTEIN"/>
    <property type="match status" value="1"/>
</dbReference>
<evidence type="ECO:0000256" key="1">
    <source>
        <dbReference type="ARBA" id="ARBA00023122"/>
    </source>
</evidence>
<dbReference type="InterPro" id="IPR000644">
    <property type="entry name" value="CBS_dom"/>
</dbReference>
<evidence type="ECO:0000313" key="5">
    <source>
        <dbReference type="Proteomes" id="UP001214043"/>
    </source>
</evidence>
<keyword evidence="1 2" id="KW-0129">CBS domain</keyword>
<dbReference type="PROSITE" id="PS51371">
    <property type="entry name" value="CBS"/>
    <property type="match status" value="2"/>
</dbReference>
<evidence type="ECO:0000259" key="3">
    <source>
        <dbReference type="PROSITE" id="PS51371"/>
    </source>
</evidence>
<dbReference type="Proteomes" id="UP001214043">
    <property type="component" value="Chromosome"/>
</dbReference>
<organism evidence="4 5">
    <name type="scientific">Hyphococcus flavus</name>
    <dbReference type="NCBI Taxonomy" id="1866326"/>
    <lineage>
        <taxon>Bacteria</taxon>
        <taxon>Pseudomonadati</taxon>
        <taxon>Pseudomonadota</taxon>
        <taxon>Alphaproteobacteria</taxon>
        <taxon>Parvularculales</taxon>
        <taxon>Parvularculaceae</taxon>
        <taxon>Hyphococcus</taxon>
    </lineage>
</organism>
<gene>
    <name evidence="4" type="ORF">PUV54_00420</name>
</gene>
<dbReference type="RefSeq" id="WP_274493537.1">
    <property type="nucleotide sequence ID" value="NZ_CP118166.1"/>
</dbReference>
<dbReference type="Pfam" id="PF00571">
    <property type="entry name" value="CBS"/>
    <property type="match status" value="2"/>
</dbReference>
<dbReference type="SMART" id="SM00116">
    <property type="entry name" value="CBS"/>
    <property type="match status" value="2"/>
</dbReference>
<dbReference type="KEGG" id="hfl:PUV54_00420"/>
<sequence>MKVEHILQSKGADIFAVKPDDSITDAISLLNDRNIGAVIVRDTGGSVVGILSERDIVRRLGARGADALGMKVSECMTSNVHTCSADASVDELMAKMTEKRIRHLPVTKNNQIVGVVSIGDVVKRKIEQAEQEAAALKEYIAT</sequence>
<dbReference type="InterPro" id="IPR044725">
    <property type="entry name" value="CBSX3_CBS_dom"/>
</dbReference>
<dbReference type="Gene3D" id="3.10.580.10">
    <property type="entry name" value="CBS-domain"/>
    <property type="match status" value="1"/>
</dbReference>
<proteinExistence type="predicted"/>
<evidence type="ECO:0000313" key="4">
    <source>
        <dbReference type="EMBL" id="WDI31650.1"/>
    </source>
</evidence>
<dbReference type="EMBL" id="CP118166">
    <property type="protein sequence ID" value="WDI31650.1"/>
    <property type="molecule type" value="Genomic_DNA"/>
</dbReference>
<dbReference type="PANTHER" id="PTHR43080">
    <property type="entry name" value="CBS DOMAIN-CONTAINING PROTEIN CBSX3, MITOCHONDRIAL"/>
    <property type="match status" value="1"/>
</dbReference>